<dbReference type="CDD" id="cd00190">
    <property type="entry name" value="Tryp_SPc"/>
    <property type="match status" value="1"/>
</dbReference>
<evidence type="ECO:0000256" key="2">
    <source>
        <dbReference type="ARBA" id="ARBA00022670"/>
    </source>
</evidence>
<evidence type="ECO:0000256" key="10">
    <source>
        <dbReference type="SAM" id="MobiDB-lite"/>
    </source>
</evidence>
<feature type="region of interest" description="Disordered" evidence="10">
    <location>
        <begin position="70"/>
        <end position="98"/>
    </location>
</feature>
<dbReference type="PANTHER" id="PTHR24252">
    <property type="entry name" value="ACROSIN-RELATED"/>
    <property type="match status" value="1"/>
</dbReference>
<evidence type="ECO:0000256" key="6">
    <source>
        <dbReference type="ARBA" id="ARBA00022825"/>
    </source>
</evidence>
<dbReference type="AlphaFoldDB" id="A0A8J2RSB7"/>
<evidence type="ECO:0000259" key="11">
    <source>
        <dbReference type="PROSITE" id="PS50240"/>
    </source>
</evidence>
<comment type="caution">
    <text evidence="12">The sequence shown here is derived from an EMBL/GenBank/DDBJ whole genome shotgun (WGS) entry which is preliminary data.</text>
</comment>
<evidence type="ECO:0000256" key="9">
    <source>
        <dbReference type="ARBA" id="ARBA00066707"/>
    </source>
</evidence>
<organism evidence="12 13">
    <name type="scientific">Daphnia galeata</name>
    <dbReference type="NCBI Taxonomy" id="27404"/>
    <lineage>
        <taxon>Eukaryota</taxon>
        <taxon>Metazoa</taxon>
        <taxon>Ecdysozoa</taxon>
        <taxon>Arthropoda</taxon>
        <taxon>Crustacea</taxon>
        <taxon>Branchiopoda</taxon>
        <taxon>Diplostraca</taxon>
        <taxon>Cladocera</taxon>
        <taxon>Anomopoda</taxon>
        <taxon>Daphniidae</taxon>
        <taxon>Daphnia</taxon>
    </lineage>
</organism>
<evidence type="ECO:0000313" key="13">
    <source>
        <dbReference type="Proteomes" id="UP000789390"/>
    </source>
</evidence>
<keyword evidence="5" id="KW-0353">Hemolymph clotting</keyword>
<dbReference type="InterPro" id="IPR001254">
    <property type="entry name" value="Trypsin_dom"/>
</dbReference>
<evidence type="ECO:0000256" key="7">
    <source>
        <dbReference type="ARBA" id="ARBA00023157"/>
    </source>
</evidence>
<evidence type="ECO:0000256" key="8">
    <source>
        <dbReference type="ARBA" id="ARBA00052079"/>
    </source>
</evidence>
<dbReference type="SMART" id="SM00020">
    <property type="entry name" value="Tryp_SPc"/>
    <property type="match status" value="1"/>
</dbReference>
<feature type="domain" description="Peptidase S1" evidence="11">
    <location>
        <begin position="104"/>
        <end position="345"/>
    </location>
</feature>
<dbReference type="PROSITE" id="PS50240">
    <property type="entry name" value="TRYPSIN_DOM"/>
    <property type="match status" value="1"/>
</dbReference>
<dbReference type="PANTHER" id="PTHR24252:SF7">
    <property type="entry name" value="HYALIN"/>
    <property type="match status" value="1"/>
</dbReference>
<dbReference type="SUPFAM" id="SSF50494">
    <property type="entry name" value="Trypsin-like serine proteases"/>
    <property type="match status" value="1"/>
</dbReference>
<dbReference type="PRINTS" id="PR00722">
    <property type="entry name" value="CHYMOTRYPSIN"/>
</dbReference>
<proteinExistence type="predicted"/>
<dbReference type="FunFam" id="2.40.10.10:FF:000120">
    <property type="entry name" value="Putative serine protease"/>
    <property type="match status" value="1"/>
</dbReference>
<evidence type="ECO:0000256" key="1">
    <source>
        <dbReference type="ARBA" id="ARBA00022659"/>
    </source>
</evidence>
<dbReference type="Gene3D" id="2.40.10.10">
    <property type="entry name" value="Trypsin-like serine proteases"/>
    <property type="match status" value="1"/>
</dbReference>
<sequence length="346" mass="37426">MVLCKDRIYNDYVFKCEVADSRASNYYGNPASIQIPYALNPFYTGRHYQPEPNFLSWLYPMYQPAISSSVPDGATTSSESKQQKIACGVGPASPPQRKTPTVGIVGGSEAVPNSWPFVVGLRKSGFNGVFCGGSLISTTRILTAASCVNKLSAYDISTMTVSLGMHKQGNLPDTVNDAQQTRRVSRVVYHKDYNDATFLFDVAVLTIEPSISYSKAISPVCLPPASTAVDPFIGKDAAVMGWGLQSYDATQTPNALQQVTVKVISLEDCNVPYKNTIKRQQICAKADGKDSCVFDGGSPLVVQRSGSSWTQAGIVSFGEGCADATFPGVYANVAFFRNWINTYMNS</sequence>
<keyword evidence="7" id="KW-1015">Disulfide bond</keyword>
<keyword evidence="2" id="KW-0645">Protease</keyword>
<evidence type="ECO:0000256" key="5">
    <source>
        <dbReference type="ARBA" id="ARBA00022820"/>
    </source>
</evidence>
<dbReference type="GO" id="GO:0042381">
    <property type="term" value="P:hemolymph coagulation"/>
    <property type="evidence" value="ECO:0007669"/>
    <property type="project" value="UniProtKB-KW"/>
</dbReference>
<accession>A0A8J2RSB7</accession>
<dbReference type="EC" id="3.4.21.84" evidence="9"/>
<keyword evidence="4" id="KW-0378">Hydrolase</keyword>
<dbReference type="InterPro" id="IPR001314">
    <property type="entry name" value="Peptidase_S1A"/>
</dbReference>
<keyword evidence="3" id="KW-0732">Signal</keyword>
<dbReference type="EMBL" id="CAKKLH010000280">
    <property type="protein sequence ID" value="CAH0107897.1"/>
    <property type="molecule type" value="Genomic_DNA"/>
</dbReference>
<keyword evidence="1" id="KW-0768">Sushi</keyword>
<reference evidence="12" key="1">
    <citation type="submission" date="2021-11" db="EMBL/GenBank/DDBJ databases">
        <authorList>
            <person name="Schell T."/>
        </authorList>
    </citation>
    <scope>NUCLEOTIDE SEQUENCE</scope>
    <source>
        <strain evidence="12">M5</strain>
    </source>
</reference>
<dbReference type="Pfam" id="PF00089">
    <property type="entry name" value="Trypsin"/>
    <property type="match status" value="1"/>
</dbReference>
<gene>
    <name evidence="12" type="ORF">DGAL_LOCUS11236</name>
</gene>
<evidence type="ECO:0000256" key="3">
    <source>
        <dbReference type="ARBA" id="ARBA00022729"/>
    </source>
</evidence>
<feature type="compositionally biased region" description="Polar residues" evidence="10">
    <location>
        <begin position="70"/>
        <end position="80"/>
    </location>
</feature>
<name>A0A8J2RSB7_9CRUS</name>
<evidence type="ECO:0000313" key="12">
    <source>
        <dbReference type="EMBL" id="CAH0107897.1"/>
    </source>
</evidence>
<dbReference type="InterPro" id="IPR009003">
    <property type="entry name" value="Peptidase_S1_PA"/>
</dbReference>
<dbReference type="GO" id="GO:0006508">
    <property type="term" value="P:proteolysis"/>
    <property type="evidence" value="ECO:0007669"/>
    <property type="project" value="UniProtKB-KW"/>
</dbReference>
<keyword evidence="6" id="KW-0720">Serine protease</keyword>
<dbReference type="Proteomes" id="UP000789390">
    <property type="component" value="Unassembled WGS sequence"/>
</dbReference>
<keyword evidence="13" id="KW-1185">Reference proteome</keyword>
<dbReference type="InterPro" id="IPR043504">
    <property type="entry name" value="Peptidase_S1_PA_chymotrypsin"/>
</dbReference>
<protein>
    <recommendedName>
        <fullName evidence="9">limulus clotting factor C</fullName>
        <ecNumber evidence="9">3.4.21.84</ecNumber>
    </recommendedName>
</protein>
<evidence type="ECO:0000256" key="4">
    <source>
        <dbReference type="ARBA" id="ARBA00022801"/>
    </source>
</evidence>
<dbReference type="GO" id="GO:0004252">
    <property type="term" value="F:serine-type endopeptidase activity"/>
    <property type="evidence" value="ECO:0007669"/>
    <property type="project" value="InterPro"/>
</dbReference>
<comment type="catalytic activity">
    <reaction evidence="8">
        <text>Selective cleavage of 103-Arg-|-Ser-104 and 124-Ile-|-Ile-125 bonds in Limulus clotting factor B to form activated factor B. Cleavage of -Pro-Arg-|-Xaa- bonds in synthetic substrates.</text>
        <dbReference type="EC" id="3.4.21.84"/>
    </reaction>
</comment>
<dbReference type="OrthoDB" id="8440449at2759"/>